<keyword evidence="5" id="KW-0029">Amino-acid transport</keyword>
<evidence type="ECO:0000259" key="9">
    <source>
        <dbReference type="PROSITE" id="PS50928"/>
    </source>
</evidence>
<dbReference type="AlphaFoldDB" id="A0A176K317"/>
<dbReference type="Gene3D" id="1.10.3720.10">
    <property type="entry name" value="MetI-like"/>
    <property type="match status" value="1"/>
</dbReference>
<gene>
    <name evidence="10" type="ORF">AT15_02445</name>
</gene>
<evidence type="ECO:0000256" key="4">
    <source>
        <dbReference type="ARBA" id="ARBA00022692"/>
    </source>
</evidence>
<dbReference type="PATRIC" id="fig|1453497.3.peg.487"/>
<comment type="caution">
    <text evidence="10">The sequence shown here is derived from an EMBL/GenBank/DDBJ whole genome shotgun (WGS) entry which is preliminary data.</text>
</comment>
<evidence type="ECO:0000313" key="10">
    <source>
        <dbReference type="EMBL" id="OAA31705.1"/>
    </source>
</evidence>
<name>A0A176K317_9BACT</name>
<dbReference type="InterPro" id="IPR043429">
    <property type="entry name" value="ArtM/GltK/GlnP/TcyL/YhdX-like"/>
</dbReference>
<dbReference type="Proteomes" id="UP000077339">
    <property type="component" value="Unassembled WGS sequence"/>
</dbReference>
<evidence type="ECO:0000256" key="8">
    <source>
        <dbReference type="RuleBase" id="RU363032"/>
    </source>
</evidence>
<evidence type="ECO:0000256" key="5">
    <source>
        <dbReference type="ARBA" id="ARBA00022970"/>
    </source>
</evidence>
<evidence type="ECO:0000256" key="3">
    <source>
        <dbReference type="ARBA" id="ARBA00022475"/>
    </source>
</evidence>
<dbReference type="EMBL" id="JFHK01000002">
    <property type="protein sequence ID" value="OAA31705.1"/>
    <property type="molecule type" value="Genomic_DNA"/>
</dbReference>
<dbReference type="PANTHER" id="PTHR30614">
    <property type="entry name" value="MEMBRANE COMPONENT OF AMINO ACID ABC TRANSPORTER"/>
    <property type="match status" value="1"/>
</dbReference>
<reference evidence="10 11" key="1">
    <citation type="submission" date="2014-02" db="EMBL/GenBank/DDBJ databases">
        <title>Kosmotoga genome sequencing.</title>
        <authorList>
            <person name="Pollo S.M."/>
            <person name="Charchuk R."/>
            <person name="Nesbo C.L."/>
        </authorList>
    </citation>
    <scope>NUCLEOTIDE SEQUENCE [LARGE SCALE GENOMIC DNA]</scope>
    <source>
        <strain evidence="10 11">S304</strain>
    </source>
</reference>
<feature type="transmembrane region" description="Helical" evidence="8">
    <location>
        <begin position="20"/>
        <end position="40"/>
    </location>
</feature>
<dbReference type="GO" id="GO:0006865">
    <property type="term" value="P:amino acid transport"/>
    <property type="evidence" value="ECO:0007669"/>
    <property type="project" value="UniProtKB-KW"/>
</dbReference>
<feature type="transmembrane region" description="Helical" evidence="8">
    <location>
        <begin position="61"/>
        <end position="78"/>
    </location>
</feature>
<dbReference type="SUPFAM" id="SSF161098">
    <property type="entry name" value="MetI-like"/>
    <property type="match status" value="1"/>
</dbReference>
<dbReference type="STRING" id="1453497.AT15_02445"/>
<dbReference type="Pfam" id="PF00528">
    <property type="entry name" value="BPD_transp_1"/>
    <property type="match status" value="1"/>
</dbReference>
<dbReference type="GO" id="GO:0022857">
    <property type="term" value="F:transmembrane transporter activity"/>
    <property type="evidence" value="ECO:0007669"/>
    <property type="project" value="InterPro"/>
</dbReference>
<keyword evidence="2 8" id="KW-0813">Transport</keyword>
<evidence type="ECO:0000256" key="6">
    <source>
        <dbReference type="ARBA" id="ARBA00022989"/>
    </source>
</evidence>
<keyword evidence="3" id="KW-1003">Cell membrane</keyword>
<comment type="subcellular location">
    <subcellularLocation>
        <location evidence="1 8">Cell membrane</location>
        <topology evidence="1 8">Multi-pass membrane protein</topology>
    </subcellularLocation>
</comment>
<evidence type="ECO:0000313" key="11">
    <source>
        <dbReference type="Proteomes" id="UP000077339"/>
    </source>
</evidence>
<dbReference type="InterPro" id="IPR000515">
    <property type="entry name" value="MetI-like"/>
</dbReference>
<organism evidence="10 11">
    <name type="scientific">Kosmotoga arenicorallina S304</name>
    <dbReference type="NCBI Taxonomy" id="1453497"/>
    <lineage>
        <taxon>Bacteria</taxon>
        <taxon>Thermotogati</taxon>
        <taxon>Thermotogota</taxon>
        <taxon>Thermotogae</taxon>
        <taxon>Kosmotogales</taxon>
        <taxon>Kosmotogaceae</taxon>
        <taxon>Kosmotoga</taxon>
    </lineage>
</organism>
<dbReference type="PROSITE" id="PS50928">
    <property type="entry name" value="ABC_TM1"/>
    <property type="match status" value="1"/>
</dbReference>
<dbReference type="InterPro" id="IPR010065">
    <property type="entry name" value="AA_ABC_transptr_permease_3TM"/>
</dbReference>
<protein>
    <submittedName>
        <fullName evidence="10">Polar amino acid ABC transporter permease</fullName>
    </submittedName>
</protein>
<dbReference type="NCBIfam" id="TIGR01726">
    <property type="entry name" value="HEQRo_perm_3TM"/>
    <property type="match status" value="1"/>
</dbReference>
<comment type="similarity">
    <text evidence="8">Belongs to the binding-protein-dependent transport system permease family.</text>
</comment>
<dbReference type="GO" id="GO:0043190">
    <property type="term" value="C:ATP-binding cassette (ABC) transporter complex"/>
    <property type="evidence" value="ECO:0007669"/>
    <property type="project" value="InterPro"/>
</dbReference>
<proteinExistence type="inferred from homology"/>
<sequence length="226" mass="25149">MIDKLSLIFNSFPTLLEGTWVTLKITFLSLGLGLVIALPLSFGQVYGGKGFKAFVVVYERIFRSIPELVILFLIFYGFPRAGIRFSPFTAVILGLGIRSAAYQSQIFRGAIQSISATQMRAARSLGMTKFQGFRHVVLPQAFRVALPPWANEFTIVLKDSSLAYALGVTELLRQGGYIISTSYEPMLIYLTIAAIYFIITFAVNRSLKKLEEALAIPGFEIKESIR</sequence>
<keyword evidence="6 8" id="KW-1133">Transmembrane helix</keyword>
<dbReference type="InterPro" id="IPR035906">
    <property type="entry name" value="MetI-like_sf"/>
</dbReference>
<feature type="domain" description="ABC transmembrane type-1" evidence="9">
    <location>
        <begin position="19"/>
        <end position="207"/>
    </location>
</feature>
<evidence type="ECO:0000256" key="1">
    <source>
        <dbReference type="ARBA" id="ARBA00004651"/>
    </source>
</evidence>
<evidence type="ECO:0000256" key="2">
    <source>
        <dbReference type="ARBA" id="ARBA00022448"/>
    </source>
</evidence>
<keyword evidence="7 8" id="KW-0472">Membrane</keyword>
<accession>A0A176K317</accession>
<evidence type="ECO:0000256" key="7">
    <source>
        <dbReference type="ARBA" id="ARBA00023136"/>
    </source>
</evidence>
<dbReference type="PANTHER" id="PTHR30614:SF0">
    <property type="entry name" value="L-CYSTINE TRANSPORT SYSTEM PERMEASE PROTEIN TCYL"/>
    <property type="match status" value="1"/>
</dbReference>
<keyword evidence="11" id="KW-1185">Reference proteome</keyword>
<dbReference type="CDD" id="cd06261">
    <property type="entry name" value="TM_PBP2"/>
    <property type="match status" value="1"/>
</dbReference>
<feature type="transmembrane region" description="Helical" evidence="8">
    <location>
        <begin position="186"/>
        <end position="203"/>
    </location>
</feature>
<keyword evidence="4 8" id="KW-0812">Transmembrane</keyword>